<feature type="region of interest" description="Disordered" evidence="2">
    <location>
        <begin position="139"/>
        <end position="170"/>
    </location>
</feature>
<evidence type="ECO:0000256" key="1">
    <source>
        <dbReference type="SAM" id="Coils"/>
    </source>
</evidence>
<comment type="caution">
    <text evidence="3">The sequence shown here is derived from an EMBL/GenBank/DDBJ whole genome shotgun (WGS) entry which is preliminary data.</text>
</comment>
<keyword evidence="4" id="KW-1185">Reference proteome</keyword>
<dbReference type="PANTHER" id="PTHR33309">
    <property type="entry name" value="KERATIN, ULTRA HIGH-SULFUR MATRIX PROTEIN-LIKE"/>
    <property type="match status" value="1"/>
</dbReference>
<proteinExistence type="predicted"/>
<dbReference type="PANTHER" id="PTHR33309:SF1">
    <property type="entry name" value="MYB_SANT-LIKE DNA-BINDING DOMAIN-CONTAINING PROTEIN"/>
    <property type="match status" value="1"/>
</dbReference>
<evidence type="ECO:0000313" key="3">
    <source>
        <dbReference type="EMBL" id="CAH3156576.1"/>
    </source>
</evidence>
<keyword evidence="1" id="KW-0175">Coiled coil</keyword>
<evidence type="ECO:0000313" key="4">
    <source>
        <dbReference type="Proteomes" id="UP001159405"/>
    </source>
</evidence>
<sequence>MYSGTFRWTEIKDKILLREVRFVEPYQFKAGSKESGQAWSEVAGAVNQYDGFKVMPRGQRSVRDRFNKLLGDYKTKMRKEEGESGTNPEALSEAEIILQEIEEKMKSAKIDLVSISAKESEQQKNERKKAMAVRDAAMKTWGKSKGITNSDEEEGPSEKPNRRKRRSGGNALQYLEAKCQADAEVKKEEVALRQQELALQQKRQEQFEAQMLQQQQHLQQQALQQQQQFNLQQQQMQQTQNLILALLQKVSKE</sequence>
<name>A0ABN8Q856_9CNID</name>
<feature type="coiled-coil region" evidence="1">
    <location>
        <begin position="91"/>
        <end position="118"/>
    </location>
</feature>
<dbReference type="EMBL" id="CALNXK010000105">
    <property type="protein sequence ID" value="CAH3156576.1"/>
    <property type="molecule type" value="Genomic_DNA"/>
</dbReference>
<accession>A0ABN8Q856</accession>
<evidence type="ECO:0000256" key="2">
    <source>
        <dbReference type="SAM" id="MobiDB-lite"/>
    </source>
</evidence>
<gene>
    <name evidence="3" type="ORF">PLOB_00001952</name>
</gene>
<dbReference type="Proteomes" id="UP001159405">
    <property type="component" value="Unassembled WGS sequence"/>
</dbReference>
<protein>
    <submittedName>
        <fullName evidence="3">Uncharacterized protein</fullName>
    </submittedName>
</protein>
<organism evidence="3 4">
    <name type="scientific">Porites lobata</name>
    <dbReference type="NCBI Taxonomy" id="104759"/>
    <lineage>
        <taxon>Eukaryota</taxon>
        <taxon>Metazoa</taxon>
        <taxon>Cnidaria</taxon>
        <taxon>Anthozoa</taxon>
        <taxon>Hexacorallia</taxon>
        <taxon>Scleractinia</taxon>
        <taxon>Fungiina</taxon>
        <taxon>Poritidae</taxon>
        <taxon>Porites</taxon>
    </lineage>
</organism>
<reference evidence="3 4" key="1">
    <citation type="submission" date="2022-05" db="EMBL/GenBank/DDBJ databases">
        <authorList>
            <consortium name="Genoscope - CEA"/>
            <person name="William W."/>
        </authorList>
    </citation>
    <scope>NUCLEOTIDE SEQUENCE [LARGE SCALE GENOMIC DNA]</scope>
</reference>